<dbReference type="Proteomes" id="UP001303046">
    <property type="component" value="Unassembled WGS sequence"/>
</dbReference>
<proteinExistence type="predicted"/>
<dbReference type="Gene3D" id="3.40.50.150">
    <property type="entry name" value="Vaccinia Virus protein VP39"/>
    <property type="match status" value="1"/>
</dbReference>
<accession>A0ABR1BZF9</accession>
<protein>
    <submittedName>
        <fullName evidence="1">Uncharacterized protein</fullName>
    </submittedName>
</protein>
<comment type="caution">
    <text evidence="1">The sequence shown here is derived from an EMBL/GenBank/DDBJ whole genome shotgun (WGS) entry which is preliminary data.</text>
</comment>
<dbReference type="EMBL" id="JAVFWL010000001">
    <property type="protein sequence ID" value="KAK6730767.1"/>
    <property type="molecule type" value="Genomic_DNA"/>
</dbReference>
<organism evidence="1 2">
    <name type="scientific">Necator americanus</name>
    <name type="common">Human hookworm</name>
    <dbReference type="NCBI Taxonomy" id="51031"/>
    <lineage>
        <taxon>Eukaryota</taxon>
        <taxon>Metazoa</taxon>
        <taxon>Ecdysozoa</taxon>
        <taxon>Nematoda</taxon>
        <taxon>Chromadorea</taxon>
        <taxon>Rhabditida</taxon>
        <taxon>Rhabditina</taxon>
        <taxon>Rhabditomorpha</taxon>
        <taxon>Strongyloidea</taxon>
        <taxon>Ancylostomatidae</taxon>
        <taxon>Bunostominae</taxon>
        <taxon>Necator</taxon>
    </lineage>
</organism>
<dbReference type="InterPro" id="IPR029063">
    <property type="entry name" value="SAM-dependent_MTases_sf"/>
</dbReference>
<gene>
    <name evidence="1" type="primary">Necator_chrI.g3443</name>
    <name evidence="1" type="ORF">RB195_007314</name>
</gene>
<sequence>MENNHQYACREYWNERFLEEEQFEWLADFDAFKHLVLPHLKLDSSSVSGCGRSGAVEKAVGIEMGPSQMIAKNGTSNGSPLTLIAAFYQPLLVKSVT</sequence>
<name>A0ABR1BZF9_NECAM</name>
<evidence type="ECO:0000313" key="2">
    <source>
        <dbReference type="Proteomes" id="UP001303046"/>
    </source>
</evidence>
<reference evidence="1 2" key="1">
    <citation type="submission" date="2023-08" db="EMBL/GenBank/DDBJ databases">
        <title>A Necator americanus chromosomal reference genome.</title>
        <authorList>
            <person name="Ilik V."/>
            <person name="Petrzelkova K.J."/>
            <person name="Pardy F."/>
            <person name="Fuh T."/>
            <person name="Niatou-Singa F.S."/>
            <person name="Gouil Q."/>
            <person name="Baker L."/>
            <person name="Ritchie M.E."/>
            <person name="Jex A.R."/>
            <person name="Gazzola D."/>
            <person name="Li H."/>
            <person name="Toshio Fujiwara R."/>
            <person name="Zhan B."/>
            <person name="Aroian R.V."/>
            <person name="Pafco B."/>
            <person name="Schwarz E.M."/>
        </authorList>
    </citation>
    <scope>NUCLEOTIDE SEQUENCE [LARGE SCALE GENOMIC DNA]</scope>
    <source>
        <strain evidence="1 2">Aroian</strain>
        <tissue evidence="1">Whole animal</tissue>
    </source>
</reference>
<keyword evidence="2" id="KW-1185">Reference proteome</keyword>
<evidence type="ECO:0000313" key="1">
    <source>
        <dbReference type="EMBL" id="KAK6730767.1"/>
    </source>
</evidence>